<feature type="domain" description="Helix-turn-helix" evidence="1">
    <location>
        <begin position="26"/>
        <end position="65"/>
    </location>
</feature>
<dbReference type="NCBIfam" id="TIGR01764">
    <property type="entry name" value="excise"/>
    <property type="match status" value="1"/>
</dbReference>
<organism evidence="2 3">
    <name type="scientific">Roseomonas fluvialis</name>
    <dbReference type="NCBI Taxonomy" id="1750527"/>
    <lineage>
        <taxon>Bacteria</taxon>
        <taxon>Pseudomonadati</taxon>
        <taxon>Pseudomonadota</taxon>
        <taxon>Alphaproteobacteria</taxon>
        <taxon>Acetobacterales</taxon>
        <taxon>Roseomonadaceae</taxon>
        <taxon>Roseomonas</taxon>
    </lineage>
</organism>
<dbReference type="Proteomes" id="UP000831327">
    <property type="component" value="Chromosome"/>
</dbReference>
<dbReference type="Pfam" id="PF12728">
    <property type="entry name" value="HTH_17"/>
    <property type="match status" value="1"/>
</dbReference>
<evidence type="ECO:0000259" key="1">
    <source>
        <dbReference type="Pfam" id="PF12728"/>
    </source>
</evidence>
<dbReference type="InterPro" id="IPR041657">
    <property type="entry name" value="HTH_17"/>
</dbReference>
<evidence type="ECO:0000313" key="3">
    <source>
        <dbReference type="Proteomes" id="UP000831327"/>
    </source>
</evidence>
<name>A0ABM7Y1S5_9PROT</name>
<keyword evidence="3" id="KW-1185">Reference proteome</keyword>
<dbReference type="InterPro" id="IPR010093">
    <property type="entry name" value="SinI_DNA-bd"/>
</dbReference>
<gene>
    <name evidence="2" type="ORF">Rmf_16860</name>
</gene>
<evidence type="ECO:0000313" key="2">
    <source>
        <dbReference type="EMBL" id="BDG71757.1"/>
    </source>
</evidence>
<accession>A0ABM7Y1S5</accession>
<sequence>MSKSRPASPPPPGARYADIPAVHAGYGLSRSTIYRLLDREEIRATKIGKRRLIDLRSLDEYMAGCAS</sequence>
<dbReference type="RefSeq" id="WP_244458992.1">
    <property type="nucleotide sequence ID" value="NZ_AP025637.1"/>
</dbReference>
<protein>
    <recommendedName>
        <fullName evidence="1">Helix-turn-helix domain-containing protein</fullName>
    </recommendedName>
</protein>
<reference evidence="2 3" key="1">
    <citation type="journal article" date="2016" name="Microbes Environ.">
        <title>Phylogenetically diverse aerobic anoxygenic phototrophic bacteria isolated from epilithic biofilms in Tama river, Japan.</title>
        <authorList>
            <person name="Hirose S."/>
            <person name="Matsuura K."/>
            <person name="Haruta S."/>
        </authorList>
    </citation>
    <scope>NUCLEOTIDE SEQUENCE [LARGE SCALE GENOMIC DNA]</scope>
    <source>
        <strain evidence="2 3">S08</strain>
    </source>
</reference>
<dbReference type="EMBL" id="AP025637">
    <property type="protein sequence ID" value="BDG71757.1"/>
    <property type="molecule type" value="Genomic_DNA"/>
</dbReference>
<proteinExistence type="predicted"/>